<dbReference type="CDD" id="cd13926">
    <property type="entry name" value="N-acetylmuramidase_GH108"/>
    <property type="match status" value="1"/>
</dbReference>
<dbReference type="Pfam" id="PF09374">
    <property type="entry name" value="PG_binding_3"/>
    <property type="match status" value="1"/>
</dbReference>
<feature type="domain" description="Peptidoglycan binding" evidence="2">
    <location>
        <begin position="105"/>
        <end position="165"/>
    </location>
</feature>
<evidence type="ECO:0000259" key="1">
    <source>
        <dbReference type="Pfam" id="PF05838"/>
    </source>
</evidence>
<accession>A0A6J5MZV9</accession>
<proteinExistence type="predicted"/>
<dbReference type="InterPro" id="IPR023346">
    <property type="entry name" value="Lysozyme-like_dom_sf"/>
</dbReference>
<dbReference type="InterPro" id="IPR008565">
    <property type="entry name" value="TtsA-like_GH18_dom"/>
</dbReference>
<name>A0A6J5MZV9_9CAUD</name>
<dbReference type="InterPro" id="IPR018537">
    <property type="entry name" value="Peptidoglycan-bd_3"/>
</dbReference>
<evidence type="ECO:0000259" key="2">
    <source>
        <dbReference type="Pfam" id="PF09374"/>
    </source>
</evidence>
<feature type="domain" description="TtsA-like Glycoside hydrolase family 108" evidence="1">
    <location>
        <begin position="10"/>
        <end position="101"/>
    </location>
</feature>
<dbReference type="SUPFAM" id="SSF53955">
    <property type="entry name" value="Lysozyme-like"/>
    <property type="match status" value="1"/>
</dbReference>
<evidence type="ECO:0000313" key="3">
    <source>
        <dbReference type="EMBL" id="CAB4152394.1"/>
    </source>
</evidence>
<sequence length="178" mass="19658">MLSNWDESFKLVIQSEGGFTNDQKDKGNHLPDGREGCTMLGCTQAVWETYVGKQVTQEEMKQLKADDVKPLYKKNYWDSVRGDDLPVGMDYAVFDFAINAGPNAARKMTQTALGVTSDGVFGPATLNAIKNANGVELLGKFTDAKVKFYQGLSNFDVYGKGWLKRCSHVQQVATEMIG</sequence>
<protein>
    <submittedName>
        <fullName evidence="3">ZliS Lysozyme family protein</fullName>
    </submittedName>
</protein>
<organism evidence="3">
    <name type="scientific">uncultured Caudovirales phage</name>
    <dbReference type="NCBI Taxonomy" id="2100421"/>
    <lineage>
        <taxon>Viruses</taxon>
        <taxon>Duplodnaviria</taxon>
        <taxon>Heunggongvirae</taxon>
        <taxon>Uroviricota</taxon>
        <taxon>Caudoviricetes</taxon>
        <taxon>Peduoviridae</taxon>
        <taxon>Maltschvirus</taxon>
        <taxon>Maltschvirus maltsch</taxon>
    </lineage>
</organism>
<gene>
    <name evidence="3" type="ORF">UFOVP620_15</name>
</gene>
<dbReference type="Gene3D" id="1.20.141.10">
    <property type="entry name" value="Chitosanase, subunit A, domain 1"/>
    <property type="match status" value="1"/>
</dbReference>
<dbReference type="Pfam" id="PF05838">
    <property type="entry name" value="Glyco_hydro_108"/>
    <property type="match status" value="1"/>
</dbReference>
<reference evidence="3" key="1">
    <citation type="submission" date="2020-04" db="EMBL/GenBank/DDBJ databases">
        <authorList>
            <person name="Chiriac C."/>
            <person name="Salcher M."/>
            <person name="Ghai R."/>
            <person name="Kavagutti S V."/>
        </authorList>
    </citation>
    <scope>NUCLEOTIDE SEQUENCE</scope>
</reference>
<dbReference type="EMBL" id="LR796576">
    <property type="protein sequence ID" value="CAB4152394.1"/>
    <property type="molecule type" value="Genomic_DNA"/>
</dbReference>